<feature type="region of interest" description="Disordered" evidence="9">
    <location>
        <begin position="574"/>
        <end position="662"/>
    </location>
</feature>
<dbReference type="InterPro" id="IPR042307">
    <property type="entry name" value="Reeler_sf"/>
</dbReference>
<dbReference type="PANTHER" id="PTHR45828:SF9">
    <property type="entry name" value="CELL WALL INTEGRITY AND STRESS RESPONSE COMPONENT 4-LIKE-RELATED"/>
    <property type="match status" value="1"/>
</dbReference>
<gene>
    <name evidence="11" type="ORF">MAR_003803</name>
</gene>
<keyword evidence="7" id="KW-0391">Immunity</keyword>
<evidence type="ECO:0000256" key="4">
    <source>
        <dbReference type="ARBA" id="ARBA00022529"/>
    </source>
</evidence>
<evidence type="ECO:0000256" key="9">
    <source>
        <dbReference type="SAM" id="MobiDB-lite"/>
    </source>
</evidence>
<organism evidence="11 12">
    <name type="scientific">Mya arenaria</name>
    <name type="common">Soft-shell clam</name>
    <dbReference type="NCBI Taxonomy" id="6604"/>
    <lineage>
        <taxon>Eukaryota</taxon>
        <taxon>Metazoa</taxon>
        <taxon>Spiralia</taxon>
        <taxon>Lophotrochozoa</taxon>
        <taxon>Mollusca</taxon>
        <taxon>Bivalvia</taxon>
        <taxon>Autobranchia</taxon>
        <taxon>Heteroconchia</taxon>
        <taxon>Euheterodonta</taxon>
        <taxon>Imparidentia</taxon>
        <taxon>Neoheterodontei</taxon>
        <taxon>Myida</taxon>
        <taxon>Myoidea</taxon>
        <taxon>Myidae</taxon>
        <taxon>Mya</taxon>
    </lineage>
</organism>
<keyword evidence="12" id="KW-1185">Reference proteome</keyword>
<name>A0ABY7EUT8_MYAAR</name>
<feature type="compositionally biased region" description="Low complexity" evidence="9">
    <location>
        <begin position="623"/>
        <end position="632"/>
    </location>
</feature>
<feature type="domain" description="Reelin" evidence="10">
    <location>
        <begin position="36"/>
        <end position="206"/>
    </location>
</feature>
<comment type="subcellular location">
    <subcellularLocation>
        <location evidence="1">Secreted</location>
    </subcellularLocation>
</comment>
<keyword evidence="5" id="KW-0399">Innate immunity</keyword>
<evidence type="ECO:0000259" key="10">
    <source>
        <dbReference type="PROSITE" id="PS51019"/>
    </source>
</evidence>
<dbReference type="Pfam" id="PF02014">
    <property type="entry name" value="Reeler"/>
    <property type="match status" value="1"/>
</dbReference>
<feature type="compositionally biased region" description="Gly residues" evidence="9">
    <location>
        <begin position="598"/>
        <end position="608"/>
    </location>
</feature>
<feature type="compositionally biased region" description="Gly residues" evidence="9">
    <location>
        <begin position="479"/>
        <end position="494"/>
    </location>
</feature>
<keyword evidence="6" id="KW-0732">Signal</keyword>
<dbReference type="InterPro" id="IPR002861">
    <property type="entry name" value="Reeler_dom"/>
</dbReference>
<keyword evidence="8" id="KW-0044">Antibiotic</keyword>
<dbReference type="Gene3D" id="2.60.40.4060">
    <property type="entry name" value="Reeler domain"/>
    <property type="match status" value="1"/>
</dbReference>
<accession>A0ABY7EUT8</accession>
<evidence type="ECO:0000256" key="1">
    <source>
        <dbReference type="ARBA" id="ARBA00004613"/>
    </source>
</evidence>
<evidence type="ECO:0000256" key="6">
    <source>
        <dbReference type="ARBA" id="ARBA00022729"/>
    </source>
</evidence>
<evidence type="ECO:0000313" key="12">
    <source>
        <dbReference type="Proteomes" id="UP001164746"/>
    </source>
</evidence>
<feature type="region of interest" description="Disordered" evidence="9">
    <location>
        <begin position="777"/>
        <end position="808"/>
    </location>
</feature>
<evidence type="ECO:0000256" key="7">
    <source>
        <dbReference type="ARBA" id="ARBA00022859"/>
    </source>
</evidence>
<reference evidence="11" key="1">
    <citation type="submission" date="2022-11" db="EMBL/GenBank/DDBJ databases">
        <title>Centuries of genome instability and evolution in soft-shell clam transmissible cancer (bioRxiv).</title>
        <authorList>
            <person name="Hart S.F.M."/>
            <person name="Yonemitsu M.A."/>
            <person name="Giersch R.M."/>
            <person name="Beal B.F."/>
            <person name="Arriagada G."/>
            <person name="Davis B.W."/>
            <person name="Ostrander E.A."/>
            <person name="Goff S.P."/>
            <person name="Metzger M.J."/>
        </authorList>
    </citation>
    <scope>NUCLEOTIDE SEQUENCE</scope>
    <source>
        <strain evidence="11">MELC-2E11</strain>
        <tissue evidence="11">Siphon/mantle</tissue>
    </source>
</reference>
<feature type="compositionally biased region" description="Polar residues" evidence="9">
    <location>
        <begin position="16"/>
        <end position="36"/>
    </location>
</feature>
<dbReference type="CDD" id="cd08544">
    <property type="entry name" value="Reeler"/>
    <property type="match status" value="1"/>
</dbReference>
<dbReference type="EMBL" id="CP111020">
    <property type="protein sequence ID" value="WAR13698.1"/>
    <property type="molecule type" value="Genomic_DNA"/>
</dbReference>
<evidence type="ECO:0000256" key="2">
    <source>
        <dbReference type="ARBA" id="ARBA00008501"/>
    </source>
</evidence>
<protein>
    <submittedName>
        <fullName evidence="11">DFP-like protein</fullName>
    </submittedName>
</protein>
<feature type="compositionally biased region" description="Low complexity" evidence="9">
    <location>
        <begin position="577"/>
        <end position="597"/>
    </location>
</feature>
<feature type="region of interest" description="Disordered" evidence="9">
    <location>
        <begin position="479"/>
        <end position="511"/>
    </location>
</feature>
<feature type="compositionally biased region" description="Polar residues" evidence="9">
    <location>
        <begin position="259"/>
        <end position="272"/>
    </location>
</feature>
<comment type="similarity">
    <text evidence="2">Belongs to the insect defense protein family.</text>
</comment>
<feature type="compositionally biased region" description="Gly residues" evidence="9">
    <location>
        <begin position="647"/>
        <end position="660"/>
    </location>
</feature>
<evidence type="ECO:0000256" key="8">
    <source>
        <dbReference type="ARBA" id="ARBA00023022"/>
    </source>
</evidence>
<evidence type="ECO:0000313" key="11">
    <source>
        <dbReference type="EMBL" id="WAR13698.1"/>
    </source>
</evidence>
<sequence>MEIQTIRNKPPDFGRSQWNPSNINSDITNSASNSPNADDIDNNQRPIRFRCRDLLPLFALRRNILPQTGSSPFEIAVYPPAVSPGDTVYVRVRASAGHVIRGFFLQGVPSRQTAGSYITTGRFVPSLQVNLQSCGSADDSASSSQGARQTEVVLQWTVPQELGDVHFRGTVVGARRQYWMDVRSADVTVVAAGLDAVINHPETELPGATPGAAQGPNSGSISSGHIKPAENGVKTSAIDDGNNIQDSDKSGSRIIDTTLVPNSDNSVNPEGLSQSVSETFESVNGPMESVKEVLLHQGIRGVAKIATGEIIEPESSVLVDQPEEEDELTIDIPNTGSKLEHRYIYNPMNKHPEDFEPPQTSEFIGSLVKGMMSSGGGGGGGGGMGSMLNMLGTMNKMKGMFGGGGGGAPSQAPGGLGMLGPLLGGMGRGAPSQAPGALGMLGPLLGGGGGGARPTGGAPGGGLMSGLLGSMLGGGNKANTGNTGGGGGGIGNLLGGLAPKPSGQPVKPRTEEPSLADLLGVDPSTVVESAPAAQPIGNSVQGTTGGGSKFGKIIKFAPMAMGAFGLMSKLGGGKKNQGMPPGFQQQGMQGRPPFGQQGQQGGFGGMGANGQQQFGMPPGGQQNGMFGQQPQQGMGGFGMAPTQSTAGFGGLGGGLGGQGAQGNSNQQILQQLQQAQAQIAQLTAKMNSGNAGGGFGSTGSSLFGTGSMGTSSLTMPTNTLFGQTKLQTDPKNDMLLNELIKQNQLLMQQNQQFMNTMATSQLQPQTNPMSVSGGGFSGLNPSATHQSPNTVQPSNNFGGGSFLNNQSPANNMPTFSGGMQQTQPAFTGSSSNLGNMFGIGGAGSSPSGQGAASTGSTMGGMSNMFGSGGAGGMGTGGGNTMSGMFGGGSGGNTGGGGGGGGLAGLMGGGGGGGGGLAGLMGGGGGGNGGGGGLAGLMGGGGGGNGGGGGLAGLLGGGGGGGGSPLAGLLGGGGGGGGGGNPLAGLLGGGGGGGGMDMASLLGNVDTNALSGMLEGEEGKSLMNSINGMMSGPQGGNLMKAMEGMMSGNMDPSELTNVMSGMNPMELMSMANQAQGLLSKTGVDPTQLLGSLMG</sequence>
<proteinExistence type="inferred from homology"/>
<feature type="region of interest" description="Disordered" evidence="9">
    <location>
        <begin position="201"/>
        <end position="272"/>
    </location>
</feature>
<evidence type="ECO:0000256" key="3">
    <source>
        <dbReference type="ARBA" id="ARBA00022525"/>
    </source>
</evidence>
<feature type="compositionally biased region" description="Polar residues" evidence="9">
    <location>
        <begin position="779"/>
        <end position="793"/>
    </location>
</feature>
<feature type="region of interest" description="Disordered" evidence="9">
    <location>
        <begin position="1"/>
        <end position="43"/>
    </location>
</feature>
<dbReference type="Proteomes" id="UP001164746">
    <property type="component" value="Chromosome 9"/>
</dbReference>
<dbReference type="PROSITE" id="PS51019">
    <property type="entry name" value="REELIN"/>
    <property type="match status" value="1"/>
</dbReference>
<keyword evidence="3" id="KW-0964">Secreted</keyword>
<evidence type="ECO:0000256" key="5">
    <source>
        <dbReference type="ARBA" id="ARBA00022588"/>
    </source>
</evidence>
<keyword evidence="4" id="KW-0929">Antimicrobial</keyword>
<dbReference type="PANTHER" id="PTHR45828">
    <property type="entry name" value="CYTOCHROME B561/FERRIC REDUCTASE TRANSMEMBRANE"/>
    <property type="match status" value="1"/>
</dbReference>
<dbReference type="InterPro" id="IPR051237">
    <property type="entry name" value="Ferric-chelate_Red/DefProt"/>
</dbReference>